<evidence type="ECO:0000313" key="2">
    <source>
        <dbReference type="EMBL" id="RCH43536.1"/>
    </source>
</evidence>
<dbReference type="PANTHER" id="PTHR12526:SF630">
    <property type="entry name" value="GLYCOSYLTRANSFERASE"/>
    <property type="match status" value="1"/>
</dbReference>
<protein>
    <recommendedName>
        <fullName evidence="1">Glycosyl transferase family 1 domain-containing protein</fullName>
    </recommendedName>
</protein>
<evidence type="ECO:0000259" key="1">
    <source>
        <dbReference type="Pfam" id="PF00534"/>
    </source>
</evidence>
<organism evidence="2 3">
    <name type="scientific">Blautia obeum</name>
    <dbReference type="NCBI Taxonomy" id="40520"/>
    <lineage>
        <taxon>Bacteria</taxon>
        <taxon>Bacillati</taxon>
        <taxon>Bacillota</taxon>
        <taxon>Clostridia</taxon>
        <taxon>Lachnospirales</taxon>
        <taxon>Lachnospiraceae</taxon>
        <taxon>Blautia</taxon>
    </lineage>
</organism>
<dbReference type="RefSeq" id="WP_114002259.1">
    <property type="nucleotide sequence ID" value="NZ_PSQG01000013.1"/>
</dbReference>
<comment type="caution">
    <text evidence="2">The sequence shown here is derived from an EMBL/GenBank/DDBJ whole genome shotgun (WGS) entry which is preliminary data.</text>
</comment>
<evidence type="ECO:0000313" key="3">
    <source>
        <dbReference type="Proteomes" id="UP000253208"/>
    </source>
</evidence>
<accession>A0A367G099</accession>
<dbReference type="CDD" id="cd03811">
    <property type="entry name" value="GT4_GT28_WabH-like"/>
    <property type="match status" value="1"/>
</dbReference>
<dbReference type="AlphaFoldDB" id="A0A367G099"/>
<dbReference type="Gene3D" id="3.40.50.2000">
    <property type="entry name" value="Glycogen Phosphorylase B"/>
    <property type="match status" value="2"/>
</dbReference>
<dbReference type="GO" id="GO:0016757">
    <property type="term" value="F:glycosyltransferase activity"/>
    <property type="evidence" value="ECO:0007669"/>
    <property type="project" value="InterPro"/>
</dbReference>
<feature type="domain" description="Glycosyl transferase family 1" evidence="1">
    <location>
        <begin position="211"/>
        <end position="368"/>
    </location>
</feature>
<reference evidence="2 3" key="1">
    <citation type="submission" date="2018-02" db="EMBL/GenBank/DDBJ databases">
        <title>Complete genome sequencing of Faecalibacterium prausnitzii strains isolated from the human gut.</title>
        <authorList>
            <person name="Fitzgerald B.C."/>
            <person name="Shkoporov A.N."/>
            <person name="Ross P.R."/>
            <person name="Hill C."/>
        </authorList>
    </citation>
    <scope>NUCLEOTIDE SEQUENCE [LARGE SCALE GENOMIC DNA]</scope>
    <source>
        <strain evidence="2 3">APC942/31-1</strain>
    </source>
</reference>
<name>A0A367G099_9FIRM</name>
<sequence length="384" mass="44627">MKKVLVLAKSMEMGGTEIALLNLLKLLVKEDIEIKLLLIEKKGVLLSEVPQKIQIEEIDFDDNVIFERMINKDISDKTYTLFQKAIGKIVRIKYRSKVDLDKFLIGKVKTTKEYYDLLLDFHGYGYFLTAYGALGVEAKKKALWFHDENLWWTKNVQYYFKYYDKLFCVSNAVKNTLKKMYPNYSEKISVVLNCIDTEEIIKKSNEDIDLNDFTGVNKILTIGRLEEQKGIDIAIQIAEILQKRKICFQWYIIGDGSCKSQLMQQAEEANVLEKFHFLGMKTNPYPYIKKCDLYVQPSRHEGYGLSILEARVLNKAIVATDLAPIREQIINEYNGILVDIVPELFSDKIEMLLKNQKLIERIEDNLKKEDVNFKTEVQIVLSLL</sequence>
<dbReference type="InterPro" id="IPR001296">
    <property type="entry name" value="Glyco_trans_1"/>
</dbReference>
<gene>
    <name evidence="2" type="ORF">C4886_10160</name>
</gene>
<dbReference type="EMBL" id="PSQG01000013">
    <property type="protein sequence ID" value="RCH43536.1"/>
    <property type="molecule type" value="Genomic_DNA"/>
</dbReference>
<dbReference type="Pfam" id="PF00534">
    <property type="entry name" value="Glycos_transf_1"/>
    <property type="match status" value="1"/>
</dbReference>
<dbReference type="Proteomes" id="UP000253208">
    <property type="component" value="Unassembled WGS sequence"/>
</dbReference>
<dbReference type="SUPFAM" id="SSF53756">
    <property type="entry name" value="UDP-Glycosyltransferase/glycogen phosphorylase"/>
    <property type="match status" value="1"/>
</dbReference>
<proteinExistence type="predicted"/>
<dbReference type="PANTHER" id="PTHR12526">
    <property type="entry name" value="GLYCOSYLTRANSFERASE"/>
    <property type="match status" value="1"/>
</dbReference>